<dbReference type="PANTHER" id="PTHR43268">
    <property type="entry name" value="THIOSULFATE SULFURTRANSFERASE/RHODANESE-LIKE DOMAIN-CONTAINING PROTEIN 2"/>
    <property type="match status" value="1"/>
</dbReference>
<dbReference type="InterPro" id="IPR036873">
    <property type="entry name" value="Rhodanese-like_dom_sf"/>
</dbReference>
<dbReference type="CDD" id="cd01518">
    <property type="entry name" value="RHOD_YceA"/>
    <property type="match status" value="1"/>
</dbReference>
<feature type="domain" description="Rhodanese" evidence="2">
    <location>
        <begin position="292"/>
        <end position="387"/>
    </location>
</feature>
<dbReference type="Pfam" id="PF23949">
    <property type="entry name" value="TSTD2_N"/>
    <property type="match status" value="1"/>
</dbReference>
<name>A0A8C5SYI7_LATLA</name>
<evidence type="ECO:0000259" key="2">
    <source>
        <dbReference type="PROSITE" id="PS50206"/>
    </source>
</evidence>
<dbReference type="Pfam" id="PF17773">
    <property type="entry name" value="UPF0176_N"/>
    <property type="match status" value="1"/>
</dbReference>
<dbReference type="SMART" id="SM00450">
    <property type="entry name" value="RHOD"/>
    <property type="match status" value="1"/>
</dbReference>
<reference evidence="3" key="2">
    <citation type="submission" date="2025-09" db="UniProtKB">
        <authorList>
            <consortium name="Ensembl"/>
        </authorList>
    </citation>
    <scope>IDENTIFICATION</scope>
</reference>
<keyword evidence="4" id="KW-1185">Reference proteome</keyword>
<evidence type="ECO:0000313" key="4">
    <source>
        <dbReference type="Proteomes" id="UP000694406"/>
    </source>
</evidence>
<dbReference type="InterPro" id="IPR020936">
    <property type="entry name" value="TrhO"/>
</dbReference>
<dbReference type="Ensembl" id="ENSLLTT00000024653.1">
    <property type="protein sequence ID" value="ENSLLTP00000023789.1"/>
    <property type="gene ID" value="ENSLLTG00000017537.1"/>
</dbReference>
<evidence type="ECO:0000313" key="3">
    <source>
        <dbReference type="Ensembl" id="ENSLLTP00000023789.1"/>
    </source>
</evidence>
<dbReference type="InterPro" id="IPR001763">
    <property type="entry name" value="Rhodanese-like_dom"/>
</dbReference>
<organism evidence="3 4">
    <name type="scientific">Laticauda laticaudata</name>
    <name type="common">Blue-ringed sea krait</name>
    <name type="synonym">Blue-lipped sea krait</name>
    <dbReference type="NCBI Taxonomy" id="8630"/>
    <lineage>
        <taxon>Eukaryota</taxon>
        <taxon>Metazoa</taxon>
        <taxon>Chordata</taxon>
        <taxon>Craniata</taxon>
        <taxon>Vertebrata</taxon>
        <taxon>Euteleostomi</taxon>
        <taxon>Lepidosauria</taxon>
        <taxon>Squamata</taxon>
        <taxon>Bifurcata</taxon>
        <taxon>Unidentata</taxon>
        <taxon>Episquamata</taxon>
        <taxon>Toxicofera</taxon>
        <taxon>Serpentes</taxon>
        <taxon>Colubroidea</taxon>
        <taxon>Elapidae</taxon>
        <taxon>Laticaudinae</taxon>
        <taxon>Laticauda</taxon>
    </lineage>
</organism>
<dbReference type="PANTHER" id="PTHR43268:SF6">
    <property type="entry name" value="THIOSULFATE SULFURTRANSFERASE_RHODANESE-LIKE DOMAIN-CONTAINING PROTEIN 2"/>
    <property type="match status" value="1"/>
</dbReference>
<dbReference type="PROSITE" id="PS50206">
    <property type="entry name" value="RHODANESE_3"/>
    <property type="match status" value="1"/>
</dbReference>
<sequence length="445" mass="50171">MQSHLCGHTSPSQTYLHFHLRLFSPSWGLKGSLCRLRRQKNRPSGNTGSAFALFVKAKEVEVDMSASQREISWRCCQQTFKDLTSIHRHVASQHSGDIGQQASLILKQMAGIGINSASVDEMSRPNKTPDRNQEVIYNLPDISHIDSDEMKSSGAGSNGEVLLYYCYCEVADPVGLCVWQEALCQHLYLTGKVRIASEGINGTVGGSRTSTHLYVDAMLSHPLFKGILTKEDFKTSAGGGHCFPDLRIGVFEEIVPMGIHPEKVSYKETGIRLAPKDFHAEVEKYLSQGHNAQMDTILLDCRNFYESKIGHFQGCLAPNIRKFSYFPIYIDENLDLFRGKRILMYCTGGIRCERGSAYLRSKGICTEVYHLKGGIHKYLEEFPDGFYRGKLFVFDERYAISSNSDVISGKIYSFQSERYFCKMHPVSQVFANYYRRAPSCLASFN</sequence>
<dbReference type="FunFam" id="3.40.250.10:FF:000022">
    <property type="entry name" value="Thiosulfate sulfurtransferase/rhodanese-like domain-containing protein 2"/>
    <property type="match status" value="1"/>
</dbReference>
<dbReference type="Gene3D" id="3.30.70.100">
    <property type="match status" value="1"/>
</dbReference>
<dbReference type="GeneTree" id="ENSGT00390000016307"/>
<dbReference type="Gene3D" id="3.40.250.10">
    <property type="entry name" value="Rhodanese-like domain"/>
    <property type="match status" value="1"/>
</dbReference>
<dbReference type="InterPro" id="IPR057944">
    <property type="entry name" value="TSTD2_N"/>
</dbReference>
<dbReference type="InterPro" id="IPR040503">
    <property type="entry name" value="TRHO_N"/>
</dbReference>
<evidence type="ECO:0000256" key="1">
    <source>
        <dbReference type="ARBA" id="ARBA00069711"/>
    </source>
</evidence>
<accession>A0A8C5SYI7</accession>
<dbReference type="Proteomes" id="UP000694406">
    <property type="component" value="Unplaced"/>
</dbReference>
<dbReference type="Pfam" id="PF00581">
    <property type="entry name" value="Rhodanese"/>
    <property type="match status" value="1"/>
</dbReference>
<protein>
    <recommendedName>
        <fullName evidence="1">Thiosulfate sulfurtransferase/rhodanese-like domain-containing protein 2</fullName>
    </recommendedName>
</protein>
<dbReference type="AlphaFoldDB" id="A0A8C5SYI7"/>
<dbReference type="SUPFAM" id="SSF52821">
    <property type="entry name" value="Rhodanese/Cell cycle control phosphatase"/>
    <property type="match status" value="1"/>
</dbReference>
<gene>
    <name evidence="3" type="primary">TSTD2</name>
</gene>
<proteinExistence type="predicted"/>
<reference evidence="3" key="1">
    <citation type="submission" date="2025-08" db="UniProtKB">
        <authorList>
            <consortium name="Ensembl"/>
        </authorList>
    </citation>
    <scope>IDENTIFICATION</scope>
</reference>